<proteinExistence type="predicted"/>
<reference evidence="2 3" key="2">
    <citation type="journal article" date="2013" name="PLoS Genet.">
        <title>Comparative genome structure, secondary metabolite, and effector coding capacity across Cochliobolus pathogens.</title>
        <authorList>
            <person name="Condon B.J."/>
            <person name="Leng Y."/>
            <person name="Wu D."/>
            <person name="Bushley K.E."/>
            <person name="Ohm R.A."/>
            <person name="Otillar R."/>
            <person name="Martin J."/>
            <person name="Schackwitz W."/>
            <person name="Grimwood J."/>
            <person name="MohdZainudin N."/>
            <person name="Xue C."/>
            <person name="Wang R."/>
            <person name="Manning V.A."/>
            <person name="Dhillon B."/>
            <person name="Tu Z.J."/>
            <person name="Steffenson B.J."/>
            <person name="Salamov A."/>
            <person name="Sun H."/>
            <person name="Lowry S."/>
            <person name="LaButti K."/>
            <person name="Han J."/>
            <person name="Copeland A."/>
            <person name="Lindquist E."/>
            <person name="Barry K."/>
            <person name="Schmutz J."/>
            <person name="Baker S.E."/>
            <person name="Ciuffetti L.M."/>
            <person name="Grigoriev I.V."/>
            <person name="Zhong S."/>
            <person name="Turgeon B.G."/>
        </authorList>
    </citation>
    <scope>NUCLEOTIDE SEQUENCE [LARGE SCALE GENOMIC DNA]</scope>
    <source>
        <strain evidence="3">28A</strain>
    </source>
</reference>
<protein>
    <submittedName>
        <fullName evidence="2">Uncharacterized protein</fullName>
    </submittedName>
</protein>
<dbReference type="Proteomes" id="UP000016935">
    <property type="component" value="Unassembled WGS sequence"/>
</dbReference>
<organism evidence="2 3">
    <name type="scientific">Exserohilum turcicum (strain 28A)</name>
    <name type="common">Northern leaf blight fungus</name>
    <name type="synonym">Setosphaeria turcica</name>
    <dbReference type="NCBI Taxonomy" id="671987"/>
    <lineage>
        <taxon>Eukaryota</taxon>
        <taxon>Fungi</taxon>
        <taxon>Dikarya</taxon>
        <taxon>Ascomycota</taxon>
        <taxon>Pezizomycotina</taxon>
        <taxon>Dothideomycetes</taxon>
        <taxon>Pleosporomycetidae</taxon>
        <taxon>Pleosporales</taxon>
        <taxon>Pleosporineae</taxon>
        <taxon>Pleosporaceae</taxon>
        <taxon>Exserohilum</taxon>
    </lineage>
</organism>
<feature type="compositionally biased region" description="Basic and acidic residues" evidence="1">
    <location>
        <begin position="202"/>
        <end position="213"/>
    </location>
</feature>
<feature type="compositionally biased region" description="Low complexity" evidence="1">
    <location>
        <begin position="140"/>
        <end position="151"/>
    </location>
</feature>
<feature type="compositionally biased region" description="Basic and acidic residues" evidence="1">
    <location>
        <begin position="61"/>
        <end position="75"/>
    </location>
</feature>
<accession>R0JLK1</accession>
<gene>
    <name evidence="2" type="ORF">SETTUDRAFT_23358</name>
</gene>
<name>R0JLK1_EXST2</name>
<feature type="compositionally biased region" description="Polar residues" evidence="1">
    <location>
        <begin position="1"/>
        <end position="11"/>
    </location>
</feature>
<dbReference type="GeneID" id="19402656"/>
<keyword evidence="3" id="KW-1185">Reference proteome</keyword>
<feature type="region of interest" description="Disordered" evidence="1">
    <location>
        <begin position="1"/>
        <end position="183"/>
    </location>
</feature>
<dbReference type="EMBL" id="KB908855">
    <property type="protein sequence ID" value="EOA82113.1"/>
    <property type="molecule type" value="Genomic_DNA"/>
</dbReference>
<feature type="compositionally biased region" description="Polar residues" evidence="1">
    <location>
        <begin position="30"/>
        <end position="45"/>
    </location>
</feature>
<dbReference type="RefSeq" id="XP_008030051.1">
    <property type="nucleotide sequence ID" value="XM_008031860.1"/>
</dbReference>
<feature type="compositionally biased region" description="Low complexity" evidence="1">
    <location>
        <begin position="116"/>
        <end position="132"/>
    </location>
</feature>
<sequence>MTPHSRYTGQASDGFASNRDRTSGRRSPNRAGQASGRAQANTASSSREHQHDEYSPAYDPVYREVARPPRDDYRRLQRVINNPALEPMHLRSAHREPYPDSRYYPHGHGGGHAHAHANGGNVLGYPSASIHAPPAPAPAPQASQLQQPPESVQTERSRYPAPHANTSSRQVHEHDYSPPYHGIWGVRRDGRVYDYDDTFQEYRARGHDEREGASDDNESDGYYRVRSHASHY</sequence>
<evidence type="ECO:0000313" key="3">
    <source>
        <dbReference type="Proteomes" id="UP000016935"/>
    </source>
</evidence>
<evidence type="ECO:0000256" key="1">
    <source>
        <dbReference type="SAM" id="MobiDB-lite"/>
    </source>
</evidence>
<dbReference type="AlphaFoldDB" id="R0JLK1"/>
<feature type="region of interest" description="Disordered" evidence="1">
    <location>
        <begin position="202"/>
        <end position="232"/>
    </location>
</feature>
<evidence type="ECO:0000313" key="2">
    <source>
        <dbReference type="EMBL" id="EOA82113.1"/>
    </source>
</evidence>
<dbReference type="HOGENOM" id="CLU_1195514_0_0_1"/>
<reference evidence="2 3" key="1">
    <citation type="journal article" date="2012" name="PLoS Pathog.">
        <title>Diverse lifestyles and strategies of plant pathogenesis encoded in the genomes of eighteen Dothideomycetes fungi.</title>
        <authorList>
            <person name="Ohm R.A."/>
            <person name="Feau N."/>
            <person name="Henrissat B."/>
            <person name="Schoch C.L."/>
            <person name="Horwitz B.A."/>
            <person name="Barry K.W."/>
            <person name="Condon B.J."/>
            <person name="Copeland A.C."/>
            <person name="Dhillon B."/>
            <person name="Glaser F."/>
            <person name="Hesse C.N."/>
            <person name="Kosti I."/>
            <person name="LaButti K."/>
            <person name="Lindquist E.A."/>
            <person name="Lucas S."/>
            <person name="Salamov A.A."/>
            <person name="Bradshaw R.E."/>
            <person name="Ciuffetti L."/>
            <person name="Hamelin R.C."/>
            <person name="Kema G.H.J."/>
            <person name="Lawrence C."/>
            <person name="Scott J.A."/>
            <person name="Spatafora J.W."/>
            <person name="Turgeon B.G."/>
            <person name="de Wit P.J.G.M."/>
            <person name="Zhong S."/>
            <person name="Goodwin S.B."/>
            <person name="Grigoriev I.V."/>
        </authorList>
    </citation>
    <scope>NUCLEOTIDE SEQUENCE [LARGE SCALE GENOMIC DNA]</scope>
    <source>
        <strain evidence="3">28A</strain>
    </source>
</reference>